<dbReference type="EMBL" id="SUMC01000175">
    <property type="protein sequence ID" value="TJZ95828.1"/>
    <property type="molecule type" value="Genomic_DNA"/>
</dbReference>
<dbReference type="Proteomes" id="UP000305778">
    <property type="component" value="Unassembled WGS sequence"/>
</dbReference>
<dbReference type="AlphaFoldDB" id="A0A4V5MWE1"/>
<dbReference type="SUPFAM" id="SSF53474">
    <property type="entry name" value="alpha/beta-Hydrolases"/>
    <property type="match status" value="1"/>
</dbReference>
<sequence length="131" mass="13840">MTTRPTFDPELAPVVEAARQSFPPLSAETLPMAREVSLAEAGALDLTAGGAVRVEERQVPGPEGAPDLTVLILSPVDDSRPKPGMYHIHGGGMVMGDRRLGLQMLLPYVAEGAAVVVSAEYRMGAARFEGQ</sequence>
<keyword evidence="2" id="KW-1185">Reference proteome</keyword>
<organism evidence="1 2">
    <name type="scientific">Actinacidiphila oryziradicis</name>
    <dbReference type="NCBI Taxonomy" id="2571141"/>
    <lineage>
        <taxon>Bacteria</taxon>
        <taxon>Bacillati</taxon>
        <taxon>Actinomycetota</taxon>
        <taxon>Actinomycetes</taxon>
        <taxon>Kitasatosporales</taxon>
        <taxon>Streptomycetaceae</taxon>
        <taxon>Actinacidiphila</taxon>
    </lineage>
</organism>
<evidence type="ECO:0000313" key="2">
    <source>
        <dbReference type="Proteomes" id="UP000305778"/>
    </source>
</evidence>
<dbReference type="RefSeq" id="WP_136730907.1">
    <property type="nucleotide sequence ID" value="NZ_SUMC01000175.1"/>
</dbReference>
<accession>A0A4V5MWE1</accession>
<evidence type="ECO:0008006" key="3">
    <source>
        <dbReference type="Google" id="ProtNLM"/>
    </source>
</evidence>
<dbReference type="InterPro" id="IPR029058">
    <property type="entry name" value="AB_hydrolase_fold"/>
</dbReference>
<reference evidence="1 2" key="1">
    <citation type="submission" date="2019-04" db="EMBL/GenBank/DDBJ databases">
        <title>Streptomyces oryziradicis sp. nov., a novel actinomycete isolated from rhizosphere soil of rice (Oryza sativa L.).</title>
        <authorList>
            <person name="Li C."/>
        </authorList>
    </citation>
    <scope>NUCLEOTIDE SEQUENCE [LARGE SCALE GENOMIC DNA]</scope>
    <source>
        <strain evidence="1 2">NEAU-C40</strain>
    </source>
</reference>
<dbReference type="Gene3D" id="3.40.50.1820">
    <property type="entry name" value="alpha/beta hydrolase"/>
    <property type="match status" value="1"/>
</dbReference>
<dbReference type="OrthoDB" id="128186at2"/>
<evidence type="ECO:0000313" key="1">
    <source>
        <dbReference type="EMBL" id="TJZ95828.1"/>
    </source>
</evidence>
<proteinExistence type="predicted"/>
<protein>
    <recommendedName>
        <fullName evidence="3">Alpha/beta hydrolase</fullName>
    </recommendedName>
</protein>
<comment type="caution">
    <text evidence="1">The sequence shown here is derived from an EMBL/GenBank/DDBJ whole genome shotgun (WGS) entry which is preliminary data.</text>
</comment>
<name>A0A4V5MWE1_9ACTN</name>
<gene>
    <name evidence="1" type="ORF">FCI23_51835</name>
</gene>